<reference evidence="1" key="2">
    <citation type="journal article" date="2007" name="Science">
        <title>Draft genome sequence of the sexually transmitted pathogen Trichomonas vaginalis.</title>
        <authorList>
            <person name="Carlton J.M."/>
            <person name="Hirt R.P."/>
            <person name="Silva J.C."/>
            <person name="Delcher A.L."/>
            <person name="Schatz M."/>
            <person name="Zhao Q."/>
            <person name="Wortman J.R."/>
            <person name="Bidwell S.L."/>
            <person name="Alsmark U.C.M."/>
            <person name="Besteiro S."/>
            <person name="Sicheritz-Ponten T."/>
            <person name="Noel C.J."/>
            <person name="Dacks J.B."/>
            <person name="Foster P.G."/>
            <person name="Simillion C."/>
            <person name="Van de Peer Y."/>
            <person name="Miranda-Saavedra D."/>
            <person name="Barton G.J."/>
            <person name="Westrop G.D."/>
            <person name="Mueller S."/>
            <person name="Dessi D."/>
            <person name="Fiori P.L."/>
            <person name="Ren Q."/>
            <person name="Paulsen I."/>
            <person name="Zhang H."/>
            <person name="Bastida-Corcuera F.D."/>
            <person name="Simoes-Barbosa A."/>
            <person name="Brown M.T."/>
            <person name="Hayes R.D."/>
            <person name="Mukherjee M."/>
            <person name="Okumura C.Y."/>
            <person name="Schneider R."/>
            <person name="Smith A.J."/>
            <person name="Vanacova S."/>
            <person name="Villalvazo M."/>
            <person name="Haas B.J."/>
            <person name="Pertea M."/>
            <person name="Feldblyum T.V."/>
            <person name="Utterback T.R."/>
            <person name="Shu C.L."/>
            <person name="Osoegawa K."/>
            <person name="de Jong P.J."/>
            <person name="Hrdy I."/>
            <person name="Horvathova L."/>
            <person name="Zubacova Z."/>
            <person name="Dolezal P."/>
            <person name="Malik S.B."/>
            <person name="Logsdon J.M. Jr."/>
            <person name="Henze K."/>
            <person name="Gupta A."/>
            <person name="Wang C.C."/>
            <person name="Dunne R.L."/>
            <person name="Upcroft J.A."/>
            <person name="Upcroft P."/>
            <person name="White O."/>
            <person name="Salzberg S.L."/>
            <person name="Tang P."/>
            <person name="Chiu C.-H."/>
            <person name="Lee Y.-S."/>
            <person name="Embley T.M."/>
            <person name="Coombs G.H."/>
            <person name="Mottram J.C."/>
            <person name="Tachezy J."/>
            <person name="Fraser-Liggett C.M."/>
            <person name="Johnson P.J."/>
        </authorList>
    </citation>
    <scope>NUCLEOTIDE SEQUENCE [LARGE SCALE GENOMIC DNA]</scope>
    <source>
        <strain evidence="1">G3</strain>
    </source>
</reference>
<dbReference type="VEuPathDB" id="TrichDB:TVAGG3_0108950"/>
<dbReference type="EMBL" id="DS113486">
    <property type="protein sequence ID" value="EAY04062.1"/>
    <property type="molecule type" value="Genomic_DNA"/>
</dbReference>
<keyword evidence="2" id="KW-1185">Reference proteome</keyword>
<reference evidence="1" key="1">
    <citation type="submission" date="2006-10" db="EMBL/GenBank/DDBJ databases">
        <authorList>
            <person name="Amadeo P."/>
            <person name="Zhao Q."/>
            <person name="Wortman J."/>
            <person name="Fraser-Liggett C."/>
            <person name="Carlton J."/>
        </authorList>
    </citation>
    <scope>NUCLEOTIDE SEQUENCE</scope>
    <source>
        <strain evidence="1">G3</strain>
    </source>
</reference>
<evidence type="ECO:0000313" key="2">
    <source>
        <dbReference type="Proteomes" id="UP000001542"/>
    </source>
</evidence>
<dbReference type="VEuPathDB" id="TrichDB:TVAG_203660"/>
<protein>
    <submittedName>
        <fullName evidence="1">Uncharacterized protein</fullName>
    </submittedName>
</protein>
<organism evidence="1 2">
    <name type="scientific">Trichomonas vaginalis (strain ATCC PRA-98 / G3)</name>
    <dbReference type="NCBI Taxonomy" id="412133"/>
    <lineage>
        <taxon>Eukaryota</taxon>
        <taxon>Metamonada</taxon>
        <taxon>Parabasalia</taxon>
        <taxon>Trichomonadida</taxon>
        <taxon>Trichomonadidae</taxon>
        <taxon>Trichomonas</taxon>
    </lineage>
</organism>
<gene>
    <name evidence="1" type="ORF">TVAG_203660</name>
</gene>
<name>A2ETE2_TRIV3</name>
<dbReference type="KEGG" id="tva:4761911"/>
<dbReference type="RefSeq" id="XP_001316285.1">
    <property type="nucleotide sequence ID" value="XM_001316250.1"/>
</dbReference>
<accession>A2ETE2</accession>
<dbReference type="InParanoid" id="A2ETE2"/>
<sequence length="86" mass="9956">MRNPVLDIRSSIQLLRMAFRINVQFYLAIVNNQMSDGVNQIDQRREPSSNYFFAPKDGLEKVIATILAMYTELSNNSHLNFMRMAS</sequence>
<evidence type="ECO:0000313" key="1">
    <source>
        <dbReference type="EMBL" id="EAY04062.1"/>
    </source>
</evidence>
<dbReference type="Proteomes" id="UP000001542">
    <property type="component" value="Unassembled WGS sequence"/>
</dbReference>
<proteinExistence type="predicted"/>
<dbReference type="AlphaFoldDB" id="A2ETE2"/>